<gene>
    <name evidence="1" type="ORF">C7R93_29855</name>
</gene>
<dbReference type="Proteomes" id="UP000240419">
    <property type="component" value="Unassembled WGS sequence"/>
</dbReference>
<keyword evidence="2" id="KW-1185">Reference proteome</keyword>
<name>A0A2P7UES3_9BACL</name>
<proteinExistence type="predicted"/>
<dbReference type="EMBL" id="PXZM01000084">
    <property type="protein sequence ID" value="PSJ85466.1"/>
    <property type="molecule type" value="Genomic_DNA"/>
</dbReference>
<accession>A0A2P7UES3</accession>
<reference evidence="1 2" key="1">
    <citation type="submission" date="2018-03" db="EMBL/GenBank/DDBJ databases">
        <title>Brevisbacillus phylogenomics.</title>
        <authorList>
            <person name="Dunlap C."/>
        </authorList>
    </citation>
    <scope>NUCLEOTIDE SEQUENCE [LARGE SCALE GENOMIC DNA]</scope>
    <source>
        <strain evidence="1 2">NRRL NRS-1210</strain>
    </source>
</reference>
<comment type="caution">
    <text evidence="1">The sequence shown here is derived from an EMBL/GenBank/DDBJ whole genome shotgun (WGS) entry which is preliminary data.</text>
</comment>
<protein>
    <submittedName>
        <fullName evidence="1">Uncharacterized protein</fullName>
    </submittedName>
</protein>
<organism evidence="1 2">
    <name type="scientific">Brevibacillus fortis</name>
    <dbReference type="NCBI Taxonomy" id="2126352"/>
    <lineage>
        <taxon>Bacteria</taxon>
        <taxon>Bacillati</taxon>
        <taxon>Bacillota</taxon>
        <taxon>Bacilli</taxon>
        <taxon>Bacillales</taxon>
        <taxon>Paenibacillaceae</taxon>
        <taxon>Brevibacillus</taxon>
    </lineage>
</organism>
<dbReference type="AlphaFoldDB" id="A0A2P7UES3"/>
<evidence type="ECO:0000313" key="1">
    <source>
        <dbReference type="EMBL" id="PSJ85466.1"/>
    </source>
</evidence>
<evidence type="ECO:0000313" key="2">
    <source>
        <dbReference type="Proteomes" id="UP000240419"/>
    </source>
</evidence>
<sequence length="69" mass="8072">MGASKYEFNPRQFDEDIQQNAVRYETKMDEIRQKINSILASVPARMPETFSLIIEVLREKSVLEVALKR</sequence>